<evidence type="ECO:0000313" key="1">
    <source>
        <dbReference type="EMBL" id="KAI9918736.1"/>
    </source>
</evidence>
<sequence length="364" mass="40099">MVKNSGSPAFKAFVDASAGAMGALFAAILLYPLDVVKTRRQVDVDDSKEEGTQLTEKTKDKMLTLRKKQTHNLLVAVWLIYQHEGVEGIFAGLVSKVAHTVLSNFAYFYCYSFLKTAMEKHSSIPITTGMSLLIASAAGALNMSMTLPLEIINTRAQIFSSHDEASDADDQREGKKTKKHSMWSIAKEIYSENGLMSFWKGFIPSLMLVSNPSINYTIFDKLKLQLQHAKMAASGTKRLSSLTALEAFVLAAIAKAVATIITYPVIRAKVLMQAQKKHAPQEHKSSDPNHHAEMGNSMVQVLMRIGELEGPTGYFKGCSAQLLNTVLKSALLVMTKEEITKYTMSMLYLLRRGADPDVIRAAKA</sequence>
<dbReference type="Proteomes" id="UP001163321">
    <property type="component" value="Chromosome 12"/>
</dbReference>
<keyword evidence="2" id="KW-1185">Reference proteome</keyword>
<evidence type="ECO:0000313" key="2">
    <source>
        <dbReference type="Proteomes" id="UP001163321"/>
    </source>
</evidence>
<name>A0ACC0WL30_9STRA</name>
<reference evidence="1 2" key="1">
    <citation type="journal article" date="2022" name="bioRxiv">
        <title>The genome of the oomycete Peronosclerospora sorghi, a cosmopolitan pathogen of maize and sorghum, is inflated with dispersed pseudogenes.</title>
        <authorList>
            <person name="Fletcher K."/>
            <person name="Martin F."/>
            <person name="Isakeit T."/>
            <person name="Cavanaugh K."/>
            <person name="Magill C."/>
            <person name="Michelmore R."/>
        </authorList>
    </citation>
    <scope>NUCLEOTIDE SEQUENCE [LARGE SCALE GENOMIC DNA]</scope>
    <source>
        <strain evidence="1">P6</strain>
    </source>
</reference>
<gene>
    <name evidence="1" type="ORF">PsorP6_012096</name>
</gene>
<accession>A0ACC0WL30</accession>
<organism evidence="1 2">
    <name type="scientific">Peronosclerospora sorghi</name>
    <dbReference type="NCBI Taxonomy" id="230839"/>
    <lineage>
        <taxon>Eukaryota</taxon>
        <taxon>Sar</taxon>
        <taxon>Stramenopiles</taxon>
        <taxon>Oomycota</taxon>
        <taxon>Peronosporomycetes</taxon>
        <taxon>Peronosporales</taxon>
        <taxon>Peronosporaceae</taxon>
        <taxon>Peronosclerospora</taxon>
    </lineage>
</organism>
<dbReference type="EMBL" id="CM047591">
    <property type="protein sequence ID" value="KAI9918736.1"/>
    <property type="molecule type" value="Genomic_DNA"/>
</dbReference>
<protein>
    <submittedName>
        <fullName evidence="1">Uncharacterized protein</fullName>
    </submittedName>
</protein>
<proteinExistence type="predicted"/>
<comment type="caution">
    <text evidence="1">The sequence shown here is derived from an EMBL/GenBank/DDBJ whole genome shotgun (WGS) entry which is preliminary data.</text>
</comment>